<dbReference type="AlphaFoldDB" id="A0A072V8P5"/>
<name>A0A072V8P5_MEDTR</name>
<keyword evidence="1" id="KW-0472">Membrane</keyword>
<evidence type="ECO:0000313" key="4">
    <source>
        <dbReference type="Proteomes" id="UP000002051"/>
    </source>
</evidence>
<keyword evidence="1" id="KW-1133">Transmembrane helix</keyword>
<accession>A0A072V8P5</accession>
<proteinExistence type="predicted"/>
<protein>
    <submittedName>
        <fullName evidence="2">Nodule Cysteine-Rich (NCR) secreted peptide</fullName>
    </submittedName>
</protein>
<evidence type="ECO:0000313" key="3">
    <source>
        <dbReference type="EnsemblPlants" id="KEH37996"/>
    </source>
</evidence>
<reference evidence="3" key="3">
    <citation type="submission" date="2015-04" db="UniProtKB">
        <authorList>
            <consortium name="EnsemblPlants"/>
        </authorList>
    </citation>
    <scope>IDENTIFICATION</scope>
    <source>
        <strain evidence="3">cv. Jemalong A17</strain>
    </source>
</reference>
<reference evidence="2 4" key="2">
    <citation type="journal article" date="2014" name="BMC Genomics">
        <title>An improved genome release (version Mt4.0) for the model legume Medicago truncatula.</title>
        <authorList>
            <person name="Tang H."/>
            <person name="Krishnakumar V."/>
            <person name="Bidwell S."/>
            <person name="Rosen B."/>
            <person name="Chan A."/>
            <person name="Zhou S."/>
            <person name="Gentzbittel L."/>
            <person name="Childs K.L."/>
            <person name="Yandell M."/>
            <person name="Gundlach H."/>
            <person name="Mayer K.F."/>
            <person name="Schwartz D.C."/>
            <person name="Town C.D."/>
        </authorList>
    </citation>
    <scope>GENOME REANNOTATION</scope>
    <source>
        <strain evidence="2">A17</strain>
        <strain evidence="3 4">cv. Jemalong A17</strain>
    </source>
</reference>
<keyword evidence="1" id="KW-0812">Transmembrane</keyword>
<dbReference type="Proteomes" id="UP000002051">
    <property type="component" value="Chromosome 2"/>
</dbReference>
<evidence type="ECO:0000256" key="1">
    <source>
        <dbReference type="SAM" id="Phobius"/>
    </source>
</evidence>
<keyword evidence="4" id="KW-1185">Reference proteome</keyword>
<dbReference type="EMBL" id="CM001218">
    <property type="protein sequence ID" value="KEH37996.1"/>
    <property type="molecule type" value="Genomic_DNA"/>
</dbReference>
<organism evidence="2 4">
    <name type="scientific">Medicago truncatula</name>
    <name type="common">Barrel medic</name>
    <name type="synonym">Medicago tribuloides</name>
    <dbReference type="NCBI Taxonomy" id="3880"/>
    <lineage>
        <taxon>Eukaryota</taxon>
        <taxon>Viridiplantae</taxon>
        <taxon>Streptophyta</taxon>
        <taxon>Embryophyta</taxon>
        <taxon>Tracheophyta</taxon>
        <taxon>Spermatophyta</taxon>
        <taxon>Magnoliopsida</taxon>
        <taxon>eudicotyledons</taxon>
        <taxon>Gunneridae</taxon>
        <taxon>Pentapetalae</taxon>
        <taxon>rosids</taxon>
        <taxon>fabids</taxon>
        <taxon>Fabales</taxon>
        <taxon>Fabaceae</taxon>
        <taxon>Papilionoideae</taxon>
        <taxon>50 kb inversion clade</taxon>
        <taxon>NPAAA clade</taxon>
        <taxon>Hologalegina</taxon>
        <taxon>IRL clade</taxon>
        <taxon>Trifolieae</taxon>
        <taxon>Medicago</taxon>
    </lineage>
</organism>
<evidence type="ECO:0000313" key="2">
    <source>
        <dbReference type="EMBL" id="KEH37996.1"/>
    </source>
</evidence>
<dbReference type="HOGENOM" id="CLU_3144940_0_0_1"/>
<sequence length="49" mass="5537">MQQSLALLSMIVQGKFLIYFLGALIIFVYSLNSVTIHMFIKLSTLMLQG</sequence>
<dbReference type="EnsemblPlants" id="KEH37996">
    <property type="protein sequence ID" value="KEH37996"/>
    <property type="gene ID" value="MTR_2g055740"/>
</dbReference>
<gene>
    <name evidence="2" type="ordered locus">MTR_2g055740</name>
</gene>
<reference evidence="2 4" key="1">
    <citation type="journal article" date="2011" name="Nature">
        <title>The Medicago genome provides insight into the evolution of rhizobial symbioses.</title>
        <authorList>
            <person name="Young N.D."/>
            <person name="Debelle F."/>
            <person name="Oldroyd G.E."/>
            <person name="Geurts R."/>
            <person name="Cannon S.B."/>
            <person name="Udvardi M.K."/>
            <person name="Benedito V.A."/>
            <person name="Mayer K.F."/>
            <person name="Gouzy J."/>
            <person name="Schoof H."/>
            <person name="Van de Peer Y."/>
            <person name="Proost S."/>
            <person name="Cook D.R."/>
            <person name="Meyers B.C."/>
            <person name="Spannagl M."/>
            <person name="Cheung F."/>
            <person name="De Mita S."/>
            <person name="Krishnakumar V."/>
            <person name="Gundlach H."/>
            <person name="Zhou S."/>
            <person name="Mudge J."/>
            <person name="Bharti A.K."/>
            <person name="Murray J.D."/>
            <person name="Naoumkina M.A."/>
            <person name="Rosen B."/>
            <person name="Silverstein K.A."/>
            <person name="Tang H."/>
            <person name="Rombauts S."/>
            <person name="Zhao P.X."/>
            <person name="Zhou P."/>
            <person name="Barbe V."/>
            <person name="Bardou P."/>
            <person name="Bechner M."/>
            <person name="Bellec A."/>
            <person name="Berger A."/>
            <person name="Berges H."/>
            <person name="Bidwell S."/>
            <person name="Bisseling T."/>
            <person name="Choisne N."/>
            <person name="Couloux A."/>
            <person name="Denny R."/>
            <person name="Deshpande S."/>
            <person name="Dai X."/>
            <person name="Doyle J.J."/>
            <person name="Dudez A.M."/>
            <person name="Farmer A.D."/>
            <person name="Fouteau S."/>
            <person name="Franken C."/>
            <person name="Gibelin C."/>
            <person name="Gish J."/>
            <person name="Goldstein S."/>
            <person name="Gonzalez A.J."/>
            <person name="Green P.J."/>
            <person name="Hallab A."/>
            <person name="Hartog M."/>
            <person name="Hua A."/>
            <person name="Humphray S.J."/>
            <person name="Jeong D.H."/>
            <person name="Jing Y."/>
            <person name="Jocker A."/>
            <person name="Kenton S.M."/>
            <person name="Kim D.J."/>
            <person name="Klee K."/>
            <person name="Lai H."/>
            <person name="Lang C."/>
            <person name="Lin S."/>
            <person name="Macmil S.L."/>
            <person name="Magdelenat G."/>
            <person name="Matthews L."/>
            <person name="McCorrison J."/>
            <person name="Monaghan E.L."/>
            <person name="Mun J.H."/>
            <person name="Najar F.Z."/>
            <person name="Nicholson C."/>
            <person name="Noirot C."/>
            <person name="O'Bleness M."/>
            <person name="Paule C.R."/>
            <person name="Poulain J."/>
            <person name="Prion F."/>
            <person name="Qin B."/>
            <person name="Qu C."/>
            <person name="Retzel E.F."/>
            <person name="Riddle C."/>
            <person name="Sallet E."/>
            <person name="Samain S."/>
            <person name="Samson N."/>
            <person name="Sanders I."/>
            <person name="Saurat O."/>
            <person name="Scarpelli C."/>
            <person name="Schiex T."/>
            <person name="Segurens B."/>
            <person name="Severin A.J."/>
            <person name="Sherrier D.J."/>
            <person name="Shi R."/>
            <person name="Sims S."/>
            <person name="Singer S.R."/>
            <person name="Sinharoy S."/>
            <person name="Sterck L."/>
            <person name="Viollet A."/>
            <person name="Wang B.B."/>
            <person name="Wang K."/>
            <person name="Wang M."/>
            <person name="Wang X."/>
            <person name="Warfsmann J."/>
            <person name="Weissenbach J."/>
            <person name="White D.D."/>
            <person name="White J.D."/>
            <person name="Wiley G.B."/>
            <person name="Wincker P."/>
            <person name="Xing Y."/>
            <person name="Yang L."/>
            <person name="Yao Z."/>
            <person name="Ying F."/>
            <person name="Zhai J."/>
            <person name="Zhou L."/>
            <person name="Zuber A."/>
            <person name="Denarie J."/>
            <person name="Dixon R.A."/>
            <person name="May G.D."/>
            <person name="Schwartz D.C."/>
            <person name="Rogers J."/>
            <person name="Quetier F."/>
            <person name="Town C.D."/>
            <person name="Roe B.A."/>
        </authorList>
    </citation>
    <scope>NUCLEOTIDE SEQUENCE [LARGE SCALE GENOMIC DNA]</scope>
    <source>
        <strain evidence="2">A17</strain>
        <strain evidence="3 4">cv. Jemalong A17</strain>
    </source>
</reference>
<feature type="transmembrane region" description="Helical" evidence="1">
    <location>
        <begin position="16"/>
        <end position="40"/>
    </location>
</feature>